<sequence>MNTLTVETGAQVAITRRITSVMLKSHGGVDVKFEKTITIPDEREDIDEDEREDIHIHSDDKSDVKSFPHPDLLHAIELLRAHYAILANQLGTKTDDLSTLDDDPDFLMLFKVEGVKINYDPSGSTASMKGTSATQYGTLKIETAPVSFEGSYKWREEFSHVVEHVCDEALRYLDGKIAPSAQLDLFDEDGNEID</sequence>
<dbReference type="RefSeq" id="WP_010603171.1">
    <property type="nucleotide sequence ID" value="NZ_JAPJUH010000002.1"/>
</dbReference>
<comment type="caution">
    <text evidence="1">The sequence shown here is derived from an EMBL/GenBank/DDBJ whole genome shotgun (WGS) entry which is preliminary data.</text>
</comment>
<organism evidence="1 2">
    <name type="scientific">Pedobacter agri</name>
    <dbReference type="NCBI Taxonomy" id="454586"/>
    <lineage>
        <taxon>Bacteria</taxon>
        <taxon>Pseudomonadati</taxon>
        <taxon>Bacteroidota</taxon>
        <taxon>Sphingobacteriia</taxon>
        <taxon>Sphingobacteriales</taxon>
        <taxon>Sphingobacteriaceae</taxon>
        <taxon>Pedobacter</taxon>
    </lineage>
</organism>
<evidence type="ECO:0000313" key="2">
    <source>
        <dbReference type="Proteomes" id="UP001142592"/>
    </source>
</evidence>
<reference evidence="1" key="1">
    <citation type="submission" date="2022-11" db="EMBL/GenBank/DDBJ databases">
        <authorList>
            <person name="Graham C."/>
            <person name="Newman J.D."/>
        </authorList>
    </citation>
    <scope>NUCLEOTIDE SEQUENCE</scope>
    <source>
        <strain evidence="1">DSM 19486</strain>
    </source>
</reference>
<gene>
    <name evidence="1" type="ORF">OQZ29_08545</name>
</gene>
<protein>
    <submittedName>
        <fullName evidence="1">Uncharacterized protein</fullName>
    </submittedName>
</protein>
<dbReference type="Proteomes" id="UP001142592">
    <property type="component" value="Unassembled WGS sequence"/>
</dbReference>
<evidence type="ECO:0000313" key="1">
    <source>
        <dbReference type="EMBL" id="MCX3264789.1"/>
    </source>
</evidence>
<accession>A0A9X3DCC0</accession>
<proteinExistence type="predicted"/>
<dbReference type="EMBL" id="JAPJUH010000002">
    <property type="protein sequence ID" value="MCX3264789.1"/>
    <property type="molecule type" value="Genomic_DNA"/>
</dbReference>
<name>A0A9X3DCC0_9SPHI</name>
<dbReference type="AlphaFoldDB" id="A0A9X3DCC0"/>
<keyword evidence="2" id="KW-1185">Reference proteome</keyword>